<organism evidence="1 2">
    <name type="scientific">Photorhabdus asymbiotica</name>
    <dbReference type="NCBI Taxonomy" id="291112"/>
    <lineage>
        <taxon>Bacteria</taxon>
        <taxon>Pseudomonadati</taxon>
        <taxon>Pseudomonadota</taxon>
        <taxon>Gammaproteobacteria</taxon>
        <taxon>Enterobacterales</taxon>
        <taxon>Morganellaceae</taxon>
        <taxon>Photorhabdus</taxon>
    </lineage>
</organism>
<reference evidence="1 2" key="1">
    <citation type="submission" date="2018-10" db="EMBL/GenBank/DDBJ databases">
        <title>Genomic Encyclopedia of Archaeal and Bacterial Type Strains, Phase II (KMG-II): from individual species to whole genera.</title>
        <authorList>
            <person name="Goeker M."/>
        </authorList>
    </citation>
    <scope>NUCLEOTIDE SEQUENCE [LARGE SCALE GENOMIC DNA]</scope>
    <source>
        <strain evidence="1 2">DSM 15149</strain>
    </source>
</reference>
<evidence type="ECO:0000313" key="2">
    <source>
        <dbReference type="Proteomes" id="UP000280955"/>
    </source>
</evidence>
<name>A0ABX9SU15_9GAMM</name>
<dbReference type="EMBL" id="RBLJ01000001">
    <property type="protein sequence ID" value="RKS66977.1"/>
    <property type="molecule type" value="Genomic_DNA"/>
</dbReference>
<sequence length="115" mass="12162">MSAWGAVKGRPRASLRTDCPPAIGVPAVNASRPALNPGVLGDSRCRPAAIQHNVALSAMGLNGPPRLTKHYVGAAHRRALRGYLNNGARLAAGLSFSAPEAHRVRSLTRCCHYQC</sequence>
<evidence type="ECO:0000313" key="1">
    <source>
        <dbReference type="EMBL" id="RKS66977.1"/>
    </source>
</evidence>
<accession>A0ABX9SU15</accession>
<keyword evidence="2" id="KW-1185">Reference proteome</keyword>
<dbReference type="Proteomes" id="UP000280955">
    <property type="component" value="Unassembled WGS sequence"/>
</dbReference>
<protein>
    <submittedName>
        <fullName evidence="1">Uncharacterized protein</fullName>
    </submittedName>
</protein>
<proteinExistence type="predicted"/>
<gene>
    <name evidence="1" type="ORF">BDD30_1328</name>
</gene>
<comment type="caution">
    <text evidence="1">The sequence shown here is derived from an EMBL/GenBank/DDBJ whole genome shotgun (WGS) entry which is preliminary data.</text>
</comment>